<organism evidence="1 2">
    <name type="scientific">Desulfonema magnum</name>
    <dbReference type="NCBI Taxonomy" id="45655"/>
    <lineage>
        <taxon>Bacteria</taxon>
        <taxon>Pseudomonadati</taxon>
        <taxon>Thermodesulfobacteriota</taxon>
        <taxon>Desulfobacteria</taxon>
        <taxon>Desulfobacterales</taxon>
        <taxon>Desulfococcaceae</taxon>
        <taxon>Desulfonema</taxon>
    </lineage>
</organism>
<gene>
    <name evidence="1" type="ORF">dnm_019630</name>
</gene>
<accession>A0A975GLK5</accession>
<evidence type="ECO:0000313" key="2">
    <source>
        <dbReference type="Proteomes" id="UP000663722"/>
    </source>
</evidence>
<proteinExistence type="predicted"/>
<name>A0A975GLK5_9BACT</name>
<sequence>MESSHTYLVPTLCVGMPFGGFASCDVRTCSRVRRIRDAKRPRCIPTRSVGTRLMKDIQDFFIV</sequence>
<protein>
    <submittedName>
        <fullName evidence="1">Uncharacterized protein</fullName>
    </submittedName>
</protein>
<dbReference type="Proteomes" id="UP000663722">
    <property type="component" value="Chromosome"/>
</dbReference>
<dbReference type="KEGG" id="dmm:dnm_019630"/>
<reference evidence="1" key="1">
    <citation type="journal article" date="2021" name="Microb. Physiol.">
        <title>Proteogenomic Insights into the Physiology of Marine, Sulfate-Reducing, Filamentous Desulfonema limicola and Desulfonema magnum.</title>
        <authorList>
            <person name="Schnaars V."/>
            <person name="Wohlbrand L."/>
            <person name="Scheve S."/>
            <person name="Hinrichs C."/>
            <person name="Reinhardt R."/>
            <person name="Rabus R."/>
        </authorList>
    </citation>
    <scope>NUCLEOTIDE SEQUENCE</scope>
    <source>
        <strain evidence="1">4be13</strain>
    </source>
</reference>
<keyword evidence="2" id="KW-1185">Reference proteome</keyword>
<dbReference type="AlphaFoldDB" id="A0A975GLK5"/>
<dbReference type="RefSeq" id="WP_207681792.1">
    <property type="nucleotide sequence ID" value="NZ_CP061800.1"/>
</dbReference>
<evidence type="ECO:0000313" key="1">
    <source>
        <dbReference type="EMBL" id="QTA85946.1"/>
    </source>
</evidence>
<dbReference type="EMBL" id="CP061800">
    <property type="protein sequence ID" value="QTA85946.1"/>
    <property type="molecule type" value="Genomic_DNA"/>
</dbReference>